<dbReference type="InterPro" id="IPR055557">
    <property type="entry name" value="DUF7133"/>
</dbReference>
<feature type="domain" description="DUF7133" evidence="1">
    <location>
        <begin position="5"/>
        <end position="244"/>
    </location>
</feature>
<dbReference type="Gene3D" id="1.25.10.10">
    <property type="entry name" value="Leucine-rich Repeat Variant"/>
    <property type="match status" value="1"/>
</dbReference>
<accession>A0A382RTX2</accession>
<protein>
    <recommendedName>
        <fullName evidence="1">DUF7133 domain-containing protein</fullName>
    </recommendedName>
</protein>
<dbReference type="PANTHER" id="PTHR33546:SF1">
    <property type="entry name" value="LARGE, MULTIFUNCTIONAL SECRETED PROTEIN"/>
    <property type="match status" value="1"/>
</dbReference>
<dbReference type="SUPFAM" id="SSF50952">
    <property type="entry name" value="Soluble quinoprotein glucose dehydrogenase"/>
    <property type="match status" value="1"/>
</dbReference>
<dbReference type="InterPro" id="IPR011989">
    <property type="entry name" value="ARM-like"/>
</dbReference>
<dbReference type="InterPro" id="IPR011041">
    <property type="entry name" value="Quinoprot_gluc/sorb_DH_b-prop"/>
</dbReference>
<dbReference type="EMBL" id="UINC01124157">
    <property type="protein sequence ID" value="SVD01106.1"/>
    <property type="molecule type" value="Genomic_DNA"/>
</dbReference>
<sequence>MEASHSIASNLRWGPDGWMYATHGSTVTANVVLHGPDNKPLADFKPIHRMGQFAWRYHPETHRFEVFAEGGGNAFGVEIDSKGRVYSGHNGGDTRGFHYVQGGYYRKSFGKHGNLSNPYAFGHFPAMAHPKVKRFTHTFEIYEGTALPKRYHGKLFGTAPILRYVVASDLKPHGSTFRTEDVDKPITIGEDPADRWFSPVEIQTGPDGNLYVADFHARQVAHYIAYSKGLTDADLGRIYRLKAKGVKPPKFGEPFSPSKLLQTALRHPNRWHRETALRLLGDRKDPTLVPKLRAVLREESDQPALQALWALNLCGGF</sequence>
<gene>
    <name evidence="2" type="ORF">METZ01_LOCUS353960</name>
</gene>
<name>A0A382RTX2_9ZZZZ</name>
<dbReference type="Gene3D" id="2.120.10.30">
    <property type="entry name" value="TolB, C-terminal domain"/>
    <property type="match status" value="1"/>
</dbReference>
<dbReference type="Pfam" id="PF23500">
    <property type="entry name" value="DUF7133"/>
    <property type="match status" value="1"/>
</dbReference>
<feature type="non-terminal residue" evidence="2">
    <location>
        <position position="317"/>
    </location>
</feature>
<dbReference type="InterPro" id="IPR011042">
    <property type="entry name" value="6-blade_b-propeller_TolB-like"/>
</dbReference>
<organism evidence="2">
    <name type="scientific">marine metagenome</name>
    <dbReference type="NCBI Taxonomy" id="408172"/>
    <lineage>
        <taxon>unclassified sequences</taxon>
        <taxon>metagenomes</taxon>
        <taxon>ecological metagenomes</taxon>
    </lineage>
</organism>
<dbReference type="InterPro" id="IPR016024">
    <property type="entry name" value="ARM-type_fold"/>
</dbReference>
<proteinExistence type="predicted"/>
<evidence type="ECO:0000313" key="2">
    <source>
        <dbReference type="EMBL" id="SVD01106.1"/>
    </source>
</evidence>
<dbReference type="SUPFAM" id="SSF48371">
    <property type="entry name" value="ARM repeat"/>
    <property type="match status" value="1"/>
</dbReference>
<dbReference type="Pfam" id="PF13646">
    <property type="entry name" value="HEAT_2"/>
    <property type="match status" value="1"/>
</dbReference>
<reference evidence="2" key="1">
    <citation type="submission" date="2018-05" db="EMBL/GenBank/DDBJ databases">
        <authorList>
            <person name="Lanie J.A."/>
            <person name="Ng W.-L."/>
            <person name="Kazmierczak K.M."/>
            <person name="Andrzejewski T.M."/>
            <person name="Davidsen T.M."/>
            <person name="Wayne K.J."/>
            <person name="Tettelin H."/>
            <person name="Glass J.I."/>
            <person name="Rusch D."/>
            <person name="Podicherti R."/>
            <person name="Tsui H.-C.T."/>
            <person name="Winkler M.E."/>
        </authorList>
    </citation>
    <scope>NUCLEOTIDE SEQUENCE</scope>
</reference>
<dbReference type="AlphaFoldDB" id="A0A382RTX2"/>
<evidence type="ECO:0000259" key="1">
    <source>
        <dbReference type="Pfam" id="PF23500"/>
    </source>
</evidence>
<dbReference type="PANTHER" id="PTHR33546">
    <property type="entry name" value="LARGE, MULTIFUNCTIONAL SECRETED PROTEIN-RELATED"/>
    <property type="match status" value="1"/>
</dbReference>